<keyword evidence="4" id="KW-1185">Reference proteome</keyword>
<gene>
    <name evidence="3" type="ORF">GCM10011608_02540</name>
</gene>
<dbReference type="PROSITE" id="PS50943">
    <property type="entry name" value="HTH_CROC1"/>
    <property type="match status" value="1"/>
</dbReference>
<protein>
    <recommendedName>
        <fullName evidence="2">HTH cro/C1-type domain-containing protein</fullName>
    </recommendedName>
</protein>
<name>A0A917TGC9_9ACTN</name>
<comment type="caution">
    <text evidence="3">The sequence shown here is derived from an EMBL/GenBank/DDBJ whole genome shotgun (WGS) entry which is preliminary data.</text>
</comment>
<dbReference type="Proteomes" id="UP000608890">
    <property type="component" value="Unassembled WGS sequence"/>
</dbReference>
<organism evidence="3 4">
    <name type="scientific">Micromonospora sonchi</name>
    <dbReference type="NCBI Taxonomy" id="1763543"/>
    <lineage>
        <taxon>Bacteria</taxon>
        <taxon>Bacillati</taxon>
        <taxon>Actinomycetota</taxon>
        <taxon>Actinomycetes</taxon>
        <taxon>Micromonosporales</taxon>
        <taxon>Micromonosporaceae</taxon>
        <taxon>Micromonospora</taxon>
    </lineage>
</organism>
<dbReference type="Gene3D" id="1.10.260.40">
    <property type="entry name" value="lambda repressor-like DNA-binding domains"/>
    <property type="match status" value="1"/>
</dbReference>
<accession>A0A917TGC9</accession>
<sequence>MNCPRCGGRLARDNDSGRCTPCQTAERSRLSAPPEVPASFWDHEPLRQALAERHLGQVIRAYRHHPYHGRAALPQAVVGNWLGITQAQLSRIENGPRMVHLDRLEHWATLLRIPESGLWFRLPAQPEKAAADVSARQSPPDEVGASGGFRTTLEPASDEGGGITNRRRFNTLAALAGLGGSGLLDDLLKANRADESLGMEHVRLAGSLVERLRQTDAAVGSGELCDVAMDVHARLSSWAAGARFSRGLGEALQSAQANLANQVAWLAIDAERRQHARPYLNDAITRARIADDPRDEVRAMACLSLLTREDQPSESLHCAEAALRASQGWATPRLNTLLRLRMAHAYANLGDVGAFNREMARAHREFDRGPHEDDLPFLQFVNTDEMTGIQGLSFLALGRPARAAESFRLDCDDPGTIHRRNQILRTVQLSEAEYRCGDIQQAAQTGLGVLPAVKELNSKRTERRFAQVKARLAGERSPAAREFVDAYNETFQK</sequence>
<reference evidence="3" key="1">
    <citation type="journal article" date="2014" name="Int. J. Syst. Evol. Microbiol.">
        <title>Complete genome sequence of Corynebacterium casei LMG S-19264T (=DSM 44701T), isolated from a smear-ripened cheese.</title>
        <authorList>
            <consortium name="US DOE Joint Genome Institute (JGI-PGF)"/>
            <person name="Walter F."/>
            <person name="Albersmeier A."/>
            <person name="Kalinowski J."/>
            <person name="Ruckert C."/>
        </authorList>
    </citation>
    <scope>NUCLEOTIDE SEQUENCE</scope>
    <source>
        <strain evidence="3">CGMCC 4.7312</strain>
    </source>
</reference>
<dbReference type="SUPFAM" id="SSF47413">
    <property type="entry name" value="lambda repressor-like DNA-binding domains"/>
    <property type="match status" value="1"/>
</dbReference>
<dbReference type="AlphaFoldDB" id="A0A917TGC9"/>
<dbReference type="CDD" id="cd00093">
    <property type="entry name" value="HTH_XRE"/>
    <property type="match status" value="1"/>
</dbReference>
<dbReference type="EMBL" id="BMNB01000001">
    <property type="protein sequence ID" value="GGM21366.1"/>
    <property type="molecule type" value="Genomic_DNA"/>
</dbReference>
<feature type="domain" description="HTH cro/C1-type" evidence="2">
    <location>
        <begin position="82"/>
        <end position="118"/>
    </location>
</feature>
<reference evidence="3" key="2">
    <citation type="submission" date="2020-09" db="EMBL/GenBank/DDBJ databases">
        <authorList>
            <person name="Sun Q."/>
            <person name="Zhou Y."/>
        </authorList>
    </citation>
    <scope>NUCLEOTIDE SEQUENCE</scope>
    <source>
        <strain evidence="3">CGMCC 4.7312</strain>
    </source>
</reference>
<dbReference type="InterPro" id="IPR001387">
    <property type="entry name" value="Cro/C1-type_HTH"/>
</dbReference>
<feature type="region of interest" description="Disordered" evidence="1">
    <location>
        <begin position="130"/>
        <end position="162"/>
    </location>
</feature>
<dbReference type="GO" id="GO:0003677">
    <property type="term" value="F:DNA binding"/>
    <property type="evidence" value="ECO:0007669"/>
    <property type="project" value="InterPro"/>
</dbReference>
<proteinExistence type="predicted"/>
<evidence type="ECO:0000256" key="1">
    <source>
        <dbReference type="SAM" id="MobiDB-lite"/>
    </source>
</evidence>
<dbReference type="InterPro" id="IPR010982">
    <property type="entry name" value="Lambda_DNA-bd_dom_sf"/>
</dbReference>
<evidence type="ECO:0000313" key="4">
    <source>
        <dbReference type="Proteomes" id="UP000608890"/>
    </source>
</evidence>
<evidence type="ECO:0000259" key="2">
    <source>
        <dbReference type="PROSITE" id="PS50943"/>
    </source>
</evidence>
<evidence type="ECO:0000313" key="3">
    <source>
        <dbReference type="EMBL" id="GGM21366.1"/>
    </source>
</evidence>